<dbReference type="InterPro" id="IPR036663">
    <property type="entry name" value="Fumarylacetoacetase_C_sf"/>
</dbReference>
<dbReference type="AlphaFoldDB" id="A0A538TEP8"/>
<evidence type="ECO:0000256" key="2">
    <source>
        <dbReference type="ARBA" id="ARBA00022723"/>
    </source>
</evidence>
<proteinExistence type="inferred from homology"/>
<dbReference type="SUPFAM" id="SSF56529">
    <property type="entry name" value="FAH"/>
    <property type="match status" value="1"/>
</dbReference>
<evidence type="ECO:0000259" key="3">
    <source>
        <dbReference type="Pfam" id="PF01557"/>
    </source>
</evidence>
<dbReference type="GO" id="GO:0016853">
    <property type="term" value="F:isomerase activity"/>
    <property type="evidence" value="ECO:0007669"/>
    <property type="project" value="UniProtKB-ARBA"/>
</dbReference>
<dbReference type="FunFam" id="3.90.850.10:FF:000002">
    <property type="entry name" value="2-hydroxyhepta-2,4-diene-1,7-dioate isomerase"/>
    <property type="match status" value="1"/>
</dbReference>
<dbReference type="GO" id="GO:0019752">
    <property type="term" value="P:carboxylic acid metabolic process"/>
    <property type="evidence" value="ECO:0007669"/>
    <property type="project" value="UniProtKB-ARBA"/>
</dbReference>
<dbReference type="GO" id="GO:0046872">
    <property type="term" value="F:metal ion binding"/>
    <property type="evidence" value="ECO:0007669"/>
    <property type="project" value="UniProtKB-KW"/>
</dbReference>
<dbReference type="PANTHER" id="PTHR42796:SF4">
    <property type="entry name" value="FUMARYLACETOACETATE HYDROLASE DOMAIN-CONTAINING PROTEIN 2A"/>
    <property type="match status" value="1"/>
</dbReference>
<evidence type="ECO:0000313" key="4">
    <source>
        <dbReference type="EMBL" id="TMQ62044.1"/>
    </source>
</evidence>
<dbReference type="Gene3D" id="3.90.850.10">
    <property type="entry name" value="Fumarylacetoacetase-like, C-terminal domain"/>
    <property type="match status" value="1"/>
</dbReference>
<organism evidence="4 5">
    <name type="scientific">Eiseniibacteriota bacterium</name>
    <dbReference type="NCBI Taxonomy" id="2212470"/>
    <lineage>
        <taxon>Bacteria</taxon>
        <taxon>Candidatus Eiseniibacteriota</taxon>
    </lineage>
</organism>
<dbReference type="Proteomes" id="UP000316609">
    <property type="component" value="Unassembled WGS sequence"/>
</dbReference>
<dbReference type="InterPro" id="IPR011234">
    <property type="entry name" value="Fumarylacetoacetase-like_C"/>
</dbReference>
<comment type="similarity">
    <text evidence="1">Belongs to the FAH family.</text>
</comment>
<reference evidence="4 5" key="1">
    <citation type="journal article" date="2019" name="Nat. Microbiol.">
        <title>Mediterranean grassland soil C-N compound turnover is dependent on rainfall and depth, and is mediated by genomically divergent microorganisms.</title>
        <authorList>
            <person name="Diamond S."/>
            <person name="Andeer P.F."/>
            <person name="Li Z."/>
            <person name="Crits-Christoph A."/>
            <person name="Burstein D."/>
            <person name="Anantharaman K."/>
            <person name="Lane K.R."/>
            <person name="Thomas B.C."/>
            <person name="Pan C."/>
            <person name="Northen T.R."/>
            <person name="Banfield J.F."/>
        </authorList>
    </citation>
    <scope>NUCLEOTIDE SEQUENCE [LARGE SCALE GENOMIC DNA]</scope>
    <source>
        <strain evidence="4">WS_8</strain>
    </source>
</reference>
<dbReference type="InterPro" id="IPR051121">
    <property type="entry name" value="FAH"/>
</dbReference>
<keyword evidence="2" id="KW-0479">Metal-binding</keyword>
<gene>
    <name evidence="4" type="ORF">E6K78_12210</name>
</gene>
<dbReference type="Pfam" id="PF01557">
    <property type="entry name" value="FAA_hydrolase"/>
    <property type="match status" value="1"/>
</dbReference>
<name>A0A538TEP8_UNCEI</name>
<accession>A0A538TEP8</accession>
<dbReference type="EMBL" id="VBOY01000150">
    <property type="protein sequence ID" value="TMQ62044.1"/>
    <property type="molecule type" value="Genomic_DNA"/>
</dbReference>
<evidence type="ECO:0000313" key="5">
    <source>
        <dbReference type="Proteomes" id="UP000316609"/>
    </source>
</evidence>
<feature type="domain" description="Fumarylacetoacetase-like C-terminal" evidence="3">
    <location>
        <begin position="77"/>
        <end position="286"/>
    </location>
</feature>
<evidence type="ECO:0000256" key="1">
    <source>
        <dbReference type="ARBA" id="ARBA00010211"/>
    </source>
</evidence>
<sequence>MRVATYRAGNETSWGVVRDERVSDARAVVGAPRSVRDLLEQTDHSRWLRGLADPGVRAFALGDVQLLAPLEPRQDLIALGLNYKTHVAETTGATKQVAPPKQPILFGKAASSVTGPDAEVCFDPAVTSQVDWEVELAVVIGRRGRNISPGAAQGHIFGYTVANDVSARDLQFLDGGQWYRGKSLDTFCPLGPWVVTVDELVEARGLRLHLQVNGVTKQDASTDDLIFAIPEIIASASTGRTLYPGDVILTGTPGGVGFTRTPPEFLHDGDVVEAEIERIGVLRNRVKESGRP</sequence>
<protein>
    <submittedName>
        <fullName evidence="4">Fumarylacetoacetate hydrolase family protein</fullName>
    </submittedName>
</protein>
<dbReference type="GO" id="GO:0016787">
    <property type="term" value="F:hydrolase activity"/>
    <property type="evidence" value="ECO:0007669"/>
    <property type="project" value="UniProtKB-KW"/>
</dbReference>
<keyword evidence="4" id="KW-0378">Hydrolase</keyword>
<comment type="caution">
    <text evidence="4">The sequence shown here is derived from an EMBL/GenBank/DDBJ whole genome shotgun (WGS) entry which is preliminary data.</text>
</comment>
<dbReference type="PANTHER" id="PTHR42796">
    <property type="entry name" value="FUMARYLACETOACETATE HYDROLASE DOMAIN-CONTAINING PROTEIN 2A-RELATED"/>
    <property type="match status" value="1"/>
</dbReference>